<sequence length="282" mass="31444">MLENKTVLSVKNLSKSLGNKQVLKNVNLDLERGDIIGITGKNGSGKTTLLRIIIGLFYASSGDVIIEGKKLIPGFLGNLPTNVSALIENPNFLPQFTGFQNLKILASIRNKISDEDIRNTMNLVGLSPSNKKNVSKYSLGMKQRLGIAQAIMENPDIILFDEPTNALDSDGVKIFTDIVSKMSKSGTSFIMVSHKKEDIDALCNKVYRIENGELNVIDNHKEWKIVVNDLVDLENLLKIYPNGNIIERVDNHPCIIYKNDWKDVSQVHEILNKNKINTISIE</sequence>
<dbReference type="InterPro" id="IPR027417">
    <property type="entry name" value="P-loop_NTPase"/>
</dbReference>
<evidence type="ECO:0000313" key="4">
    <source>
        <dbReference type="EMBL" id="CAL81574.1"/>
    </source>
</evidence>
<dbReference type="InterPro" id="IPR003593">
    <property type="entry name" value="AAA+_ATPase"/>
</dbReference>
<name>A5HXR6_CLOBH</name>
<dbReference type="PANTHER" id="PTHR43158:SF7">
    <property type="entry name" value="ABC TRANSPORTER, ATP-BINDING PROTEIN"/>
    <property type="match status" value="1"/>
</dbReference>
<accession>A7FZU2</accession>
<dbReference type="PROSITE" id="PS00211">
    <property type="entry name" value="ABC_TRANSPORTER_1"/>
    <property type="match status" value="1"/>
</dbReference>
<dbReference type="PATRIC" id="fig|413999.7.peg.19"/>
<dbReference type="PANTHER" id="PTHR43158">
    <property type="entry name" value="SKFA PEPTIDE EXPORT ATP-BINDING PROTEIN SKFE"/>
    <property type="match status" value="1"/>
</dbReference>
<dbReference type="Pfam" id="PF00005">
    <property type="entry name" value="ABC_tran"/>
    <property type="match status" value="1"/>
</dbReference>
<keyword evidence="2 4" id="KW-0067">ATP-binding</keyword>
<dbReference type="GeneID" id="5187222"/>
<reference evidence="4 5" key="1">
    <citation type="journal article" date="2007" name="Genome Res.">
        <title>Genome sequence of a proteolytic (Group I) Clostridium botulinum strain Hall A and comparative analysis of the clostridial genomes.</title>
        <authorList>
            <person name="Sebaihia M."/>
            <person name="Peck M.W."/>
            <person name="Minton N.P."/>
            <person name="Thomson N.R."/>
            <person name="Holden M.T.G."/>
            <person name="Mitchell W.J."/>
            <person name="Carter A.T."/>
            <person name="Bentley S.D."/>
            <person name="Mason D.R."/>
            <person name="Crossman L."/>
            <person name="Paul C.J."/>
            <person name="Ivens A."/>
            <person name="Wells-Bennik M.H.J."/>
            <person name="Davis I.J."/>
            <person name="Cerdeno-Tarraga A.M."/>
            <person name="Churcher C."/>
            <person name="Quail M.A."/>
            <person name="Chillingworth T."/>
            <person name="Feltwell T."/>
            <person name="Fraser A."/>
            <person name="Goodhead I."/>
            <person name="Hance Z."/>
            <person name="Jagels K."/>
            <person name="Larke N."/>
            <person name="Maddison M."/>
            <person name="Moule S."/>
            <person name="Mungall K."/>
            <person name="Norbertczak H."/>
            <person name="Rabbinowitsch E."/>
            <person name="Sanders M."/>
            <person name="Simmonds M."/>
            <person name="White B."/>
            <person name="Whithead S."/>
            <person name="Parkhill J."/>
        </authorList>
    </citation>
    <scope>NUCLEOTIDE SEQUENCE [LARGE SCALE GENOMIC DNA]</scope>
    <source>
        <strain evidence="5">Hall / ATCC 3502 / NCTC 13319 / Type A [Sanger]</strain>
    </source>
</reference>
<evidence type="ECO:0000256" key="1">
    <source>
        <dbReference type="ARBA" id="ARBA00022741"/>
    </source>
</evidence>
<evidence type="ECO:0000259" key="3">
    <source>
        <dbReference type="PROSITE" id="PS50893"/>
    </source>
</evidence>
<evidence type="ECO:0000256" key="2">
    <source>
        <dbReference type="ARBA" id="ARBA00022840"/>
    </source>
</evidence>
<dbReference type="Proteomes" id="UP000001986">
    <property type="component" value="Chromosome"/>
</dbReference>
<dbReference type="PROSITE" id="PS50893">
    <property type="entry name" value="ABC_TRANSPORTER_2"/>
    <property type="match status" value="1"/>
</dbReference>
<dbReference type="EMBL" id="AM412317">
    <property type="protein sequence ID" value="CAL81574.1"/>
    <property type="molecule type" value="Genomic_DNA"/>
</dbReference>
<dbReference type="InterPro" id="IPR003439">
    <property type="entry name" value="ABC_transporter-like_ATP-bd"/>
</dbReference>
<dbReference type="KEGG" id="cbh:CLC_0038"/>
<keyword evidence="1" id="KW-0547">Nucleotide-binding</keyword>
<keyword evidence="5" id="KW-1185">Reference proteome</keyword>
<protein>
    <submittedName>
        <fullName evidence="4">ABC transporter, ATP-binding protein</fullName>
    </submittedName>
</protein>
<dbReference type="HOGENOM" id="CLU_000604_1_2_9"/>
<dbReference type="RefSeq" id="WP_003359491.1">
    <property type="nucleotide sequence ID" value="NC_009698.1"/>
</dbReference>
<feature type="domain" description="ABC transporter" evidence="3">
    <location>
        <begin position="8"/>
        <end position="236"/>
    </location>
</feature>
<organism evidence="4 5">
    <name type="scientific">Clostridium botulinum (strain Hall / ATCC 3502 / NCTC 13319 / Type A)</name>
    <dbReference type="NCBI Taxonomy" id="441771"/>
    <lineage>
        <taxon>Bacteria</taxon>
        <taxon>Bacillati</taxon>
        <taxon>Bacillota</taxon>
        <taxon>Clostridia</taxon>
        <taxon>Eubacteriales</taxon>
        <taxon>Clostridiaceae</taxon>
        <taxon>Clostridium</taxon>
    </lineage>
</organism>
<dbReference type="InterPro" id="IPR017871">
    <property type="entry name" value="ABC_transporter-like_CS"/>
</dbReference>
<evidence type="ECO:0000313" key="5">
    <source>
        <dbReference type="Proteomes" id="UP000001986"/>
    </source>
</evidence>
<dbReference type="GO" id="GO:0005524">
    <property type="term" value="F:ATP binding"/>
    <property type="evidence" value="ECO:0007669"/>
    <property type="project" value="UniProtKB-KW"/>
</dbReference>
<dbReference type="SUPFAM" id="SSF52540">
    <property type="entry name" value="P-loop containing nucleoside triphosphate hydrolases"/>
    <property type="match status" value="1"/>
</dbReference>
<dbReference type="SMART" id="SM00382">
    <property type="entry name" value="AAA"/>
    <property type="match status" value="1"/>
</dbReference>
<accession>A5HXR6</accession>
<dbReference type="KEGG" id="cbo:CBO0021"/>
<dbReference type="AlphaFoldDB" id="A5HXR6"/>
<dbReference type="GO" id="GO:0016887">
    <property type="term" value="F:ATP hydrolysis activity"/>
    <property type="evidence" value="ECO:0007669"/>
    <property type="project" value="InterPro"/>
</dbReference>
<dbReference type="Gene3D" id="3.40.50.300">
    <property type="entry name" value="P-loop containing nucleotide triphosphate hydrolases"/>
    <property type="match status" value="1"/>
</dbReference>
<proteinExistence type="predicted"/>
<gene>
    <name evidence="4" type="ordered locus">CBO0021</name>
</gene>